<dbReference type="OrthoDB" id="406844at2759"/>
<dbReference type="PANTHER" id="PTHR10709">
    <property type="entry name" value="ACTIN-RELATED PROTEIN 2/3 COMPLEX SUBUNIT 1"/>
    <property type="match status" value="1"/>
</dbReference>
<dbReference type="InterPro" id="IPR019775">
    <property type="entry name" value="WD40_repeat_CS"/>
</dbReference>
<evidence type="ECO:0000256" key="4">
    <source>
        <dbReference type="ARBA" id="ARBA00022574"/>
    </source>
</evidence>
<dbReference type="STRING" id="133383.A0A1R0GPJ3"/>
<keyword evidence="5" id="KW-0677">Repeat</keyword>
<dbReference type="InterPro" id="IPR001680">
    <property type="entry name" value="WD40_rpt"/>
</dbReference>
<evidence type="ECO:0000256" key="10">
    <source>
        <dbReference type="PROSITE-ProRule" id="PRU00221"/>
    </source>
</evidence>
<comment type="similarity">
    <text evidence="2">Belongs to the WD repeat ARPC1 family.</text>
</comment>
<evidence type="ECO:0000256" key="2">
    <source>
        <dbReference type="ARBA" id="ARBA00006260"/>
    </source>
</evidence>
<evidence type="ECO:0000256" key="5">
    <source>
        <dbReference type="ARBA" id="ARBA00022737"/>
    </source>
</evidence>
<dbReference type="InterPro" id="IPR017383">
    <property type="entry name" value="ARPC1"/>
</dbReference>
<dbReference type="PANTHER" id="PTHR10709:SF2">
    <property type="entry name" value="ACTIN-RELATED PROTEIN 2_3 COMPLEX SUBUNIT"/>
    <property type="match status" value="1"/>
</dbReference>
<dbReference type="EMBL" id="LSSL01005449">
    <property type="protein sequence ID" value="OLY78822.1"/>
    <property type="molecule type" value="Genomic_DNA"/>
</dbReference>
<dbReference type="GO" id="GO:0051015">
    <property type="term" value="F:actin filament binding"/>
    <property type="evidence" value="ECO:0007669"/>
    <property type="project" value="TreeGrafter"/>
</dbReference>
<name>A0A1R0GPJ3_9FUNG</name>
<organism evidence="11 12">
    <name type="scientific">Smittium mucronatum</name>
    <dbReference type="NCBI Taxonomy" id="133383"/>
    <lineage>
        <taxon>Eukaryota</taxon>
        <taxon>Fungi</taxon>
        <taxon>Fungi incertae sedis</taxon>
        <taxon>Zoopagomycota</taxon>
        <taxon>Kickxellomycotina</taxon>
        <taxon>Harpellomycetes</taxon>
        <taxon>Harpellales</taxon>
        <taxon>Legeriomycetaceae</taxon>
        <taxon>Smittium</taxon>
    </lineage>
</organism>
<keyword evidence="3" id="KW-0963">Cytoplasm</keyword>
<accession>A0A1R0GPJ3</accession>
<keyword evidence="7" id="KW-0206">Cytoskeleton</keyword>
<evidence type="ECO:0000256" key="3">
    <source>
        <dbReference type="ARBA" id="ARBA00022490"/>
    </source>
</evidence>
<evidence type="ECO:0000313" key="11">
    <source>
        <dbReference type="EMBL" id="OLY78822.1"/>
    </source>
</evidence>
<dbReference type="InterPro" id="IPR036322">
    <property type="entry name" value="WD40_repeat_dom_sf"/>
</dbReference>
<feature type="repeat" description="WD" evidence="10">
    <location>
        <begin position="1"/>
        <end position="37"/>
    </location>
</feature>
<reference evidence="11 12" key="1">
    <citation type="journal article" date="2016" name="Mol. Biol. Evol.">
        <title>Genome-Wide Survey of Gut Fungi (Harpellales) Reveals the First Horizontally Transferred Ubiquitin Gene from a Mosquito Host.</title>
        <authorList>
            <person name="Wang Y."/>
            <person name="White M.M."/>
            <person name="Kvist S."/>
            <person name="Moncalvo J.M."/>
        </authorList>
    </citation>
    <scope>NUCLEOTIDE SEQUENCE [LARGE SCALE GENOMIC DNA]</scope>
    <source>
        <strain evidence="11 12">ALG-7-W6</strain>
    </source>
</reference>
<comment type="caution">
    <text evidence="11">The sequence shown here is derived from an EMBL/GenBank/DDBJ whole genome shotgun (WGS) entry which is preliminary data.</text>
</comment>
<evidence type="ECO:0000313" key="12">
    <source>
        <dbReference type="Proteomes" id="UP000187455"/>
    </source>
</evidence>
<dbReference type="GO" id="GO:0005885">
    <property type="term" value="C:Arp2/3 protein complex"/>
    <property type="evidence" value="ECO:0007669"/>
    <property type="project" value="InterPro"/>
</dbReference>
<dbReference type="GO" id="GO:0034314">
    <property type="term" value="P:Arp2/3 complex-mediated actin nucleation"/>
    <property type="evidence" value="ECO:0007669"/>
    <property type="project" value="InterPro"/>
</dbReference>
<dbReference type="PROSITE" id="PS00678">
    <property type="entry name" value="WD_REPEATS_1"/>
    <property type="match status" value="1"/>
</dbReference>
<dbReference type="PROSITE" id="PS50082">
    <property type="entry name" value="WD_REPEATS_2"/>
    <property type="match status" value="1"/>
</dbReference>
<keyword evidence="12" id="KW-1185">Reference proteome</keyword>
<evidence type="ECO:0000256" key="8">
    <source>
        <dbReference type="ARBA" id="ARBA00041244"/>
    </source>
</evidence>
<proteinExistence type="inferred from homology"/>
<dbReference type="SUPFAM" id="SSF50978">
    <property type="entry name" value="WD40 repeat-like"/>
    <property type="match status" value="1"/>
</dbReference>
<comment type="subcellular location">
    <subcellularLocation>
        <location evidence="1">Cytoplasm</location>
        <location evidence="1">Cytoskeleton</location>
    </subcellularLocation>
</comment>
<dbReference type="SMART" id="SM00320">
    <property type="entry name" value="WD40"/>
    <property type="match status" value="3"/>
</dbReference>
<dbReference type="AlphaFoldDB" id="A0A1R0GPJ3"/>
<evidence type="ECO:0000256" key="7">
    <source>
        <dbReference type="ARBA" id="ARBA00023212"/>
    </source>
</evidence>
<dbReference type="Proteomes" id="UP000187455">
    <property type="component" value="Unassembled WGS sequence"/>
</dbReference>
<keyword evidence="6" id="KW-0009">Actin-binding</keyword>
<sequence length="129" mass="14561">MIVTSIDWAPRTNRIVSCSQDKNAYVWNFEAQSASWKPTLVHLRLERAATFVRWSHNEEKFAVASGSRSIAVCYFGEDNDWWVSKHLKKPIASTVLSLSWHPNDVLIACGGTDMKARVFSGFIKGVDSK</sequence>
<evidence type="ECO:0000256" key="9">
    <source>
        <dbReference type="ARBA" id="ARBA00041789"/>
    </source>
</evidence>
<keyword evidence="4 10" id="KW-0853">WD repeat</keyword>
<dbReference type="Pfam" id="PF00400">
    <property type="entry name" value="WD40"/>
    <property type="match status" value="2"/>
</dbReference>
<dbReference type="Gene3D" id="2.130.10.10">
    <property type="entry name" value="YVTN repeat-like/Quinoprotein amine dehydrogenase"/>
    <property type="match status" value="1"/>
</dbReference>
<dbReference type="InterPro" id="IPR015943">
    <property type="entry name" value="WD40/YVTN_repeat-like_dom_sf"/>
</dbReference>
<protein>
    <recommendedName>
        <fullName evidence="8">Arp2/3 complex 41 kDa subunit</fullName>
    </recommendedName>
    <alternativeName>
        <fullName evidence="9">p41-ARC</fullName>
    </alternativeName>
</protein>
<gene>
    <name evidence="11" type="ORF">AYI68_g7122</name>
</gene>
<evidence type="ECO:0000256" key="6">
    <source>
        <dbReference type="ARBA" id="ARBA00023203"/>
    </source>
</evidence>
<evidence type="ECO:0000256" key="1">
    <source>
        <dbReference type="ARBA" id="ARBA00004245"/>
    </source>
</evidence>